<dbReference type="Pfam" id="PF13927">
    <property type="entry name" value="Ig_3"/>
    <property type="match status" value="1"/>
</dbReference>
<reference evidence="11 12" key="1">
    <citation type="submission" date="2018-04" db="EMBL/GenBank/DDBJ databases">
        <authorList>
            <person name="Zhang X."/>
            <person name="Yuan J."/>
            <person name="Li F."/>
            <person name="Xiang J."/>
        </authorList>
    </citation>
    <scope>NUCLEOTIDE SEQUENCE [LARGE SCALE GENOMIC DNA]</scope>
    <source>
        <tissue evidence="11">Muscle</tissue>
    </source>
</reference>
<evidence type="ECO:0000256" key="5">
    <source>
        <dbReference type="ARBA" id="ARBA00022989"/>
    </source>
</evidence>
<name>A0A423SHA4_PENVA</name>
<evidence type="ECO:0000259" key="10">
    <source>
        <dbReference type="PROSITE" id="PS50835"/>
    </source>
</evidence>
<proteinExistence type="predicted"/>
<dbReference type="GO" id="GO:0016020">
    <property type="term" value="C:membrane"/>
    <property type="evidence" value="ECO:0007669"/>
    <property type="project" value="UniProtKB-SubCell"/>
</dbReference>
<evidence type="ECO:0000256" key="6">
    <source>
        <dbReference type="ARBA" id="ARBA00023136"/>
    </source>
</evidence>
<keyword evidence="8" id="KW-0393">Immunoglobulin domain</keyword>
<feature type="region of interest" description="Disordered" evidence="9">
    <location>
        <begin position="35"/>
        <end position="73"/>
    </location>
</feature>
<evidence type="ECO:0000256" key="7">
    <source>
        <dbReference type="ARBA" id="ARBA00023157"/>
    </source>
</evidence>
<feature type="domain" description="Ig-like" evidence="10">
    <location>
        <begin position="183"/>
        <end position="269"/>
    </location>
</feature>
<dbReference type="InterPro" id="IPR013783">
    <property type="entry name" value="Ig-like_fold"/>
</dbReference>
<keyword evidence="3" id="KW-0732">Signal</keyword>
<dbReference type="InterPro" id="IPR007110">
    <property type="entry name" value="Ig-like_dom"/>
</dbReference>
<evidence type="ECO:0000256" key="9">
    <source>
        <dbReference type="SAM" id="MobiDB-lite"/>
    </source>
</evidence>
<evidence type="ECO:0000256" key="2">
    <source>
        <dbReference type="ARBA" id="ARBA00022692"/>
    </source>
</evidence>
<evidence type="ECO:0000313" key="11">
    <source>
        <dbReference type="EMBL" id="ROT63555.1"/>
    </source>
</evidence>
<dbReference type="PANTHER" id="PTHR12231:SF253">
    <property type="entry name" value="DPR-INTERACTING PROTEIN ETA, ISOFORM B-RELATED"/>
    <property type="match status" value="1"/>
</dbReference>
<keyword evidence="7" id="KW-1015">Disulfide bond</keyword>
<comment type="caution">
    <text evidence="11">The sequence shown here is derived from an EMBL/GenBank/DDBJ whole genome shotgun (WGS) entry which is preliminary data.</text>
</comment>
<sequence>MASEYTVMQGGNMSSKALPIALRVAALGSAPGRALRQSSAKTLARTRAEDLRPAPLSPQANPALPPASPRVAEVPGDQEVEEGAPLTLSCAVQGFPAPLVYWTREGSQTVLPAARAPLEGGLAGLASANEEEDAHLEAVRMAYHVPRAAHHHSGRYICGGVNSAGGVMTRVAVRVRPAHLLPPPIISVPPANQTLPEGGHAALTCRVWGSPPPTVTWRHRGRLVTATARRKLLQDNTLTIEDLAFGDGGEYACVAASPRGVTEARALLQVASPTAPGVVSSEAVWRVAAALTPLTAFTLAPLDPAEAYGVTVRAHNAHGVSEPSGIAEESRVTLQDAVLTGPTSAKILWQPLDRTQAHRGTLTKITSASVD</sequence>
<dbReference type="PROSITE" id="PS50835">
    <property type="entry name" value="IG_LIKE"/>
    <property type="match status" value="2"/>
</dbReference>
<gene>
    <name evidence="11" type="ORF">C7M84_018556</name>
</gene>
<dbReference type="SUPFAM" id="SSF48726">
    <property type="entry name" value="Immunoglobulin"/>
    <property type="match status" value="2"/>
</dbReference>
<dbReference type="STRING" id="6689.A0A423SHA4"/>
<dbReference type="FunFam" id="2.60.40.10:FF:000008">
    <property type="entry name" value="roundabout homolog 2 isoform X2"/>
    <property type="match status" value="1"/>
</dbReference>
<evidence type="ECO:0000256" key="8">
    <source>
        <dbReference type="ARBA" id="ARBA00023319"/>
    </source>
</evidence>
<dbReference type="EMBL" id="QCYY01003424">
    <property type="protein sequence ID" value="ROT63555.1"/>
    <property type="molecule type" value="Genomic_DNA"/>
</dbReference>
<dbReference type="SMART" id="SM00409">
    <property type="entry name" value="IG"/>
    <property type="match status" value="2"/>
</dbReference>
<feature type="domain" description="Ig-like" evidence="10">
    <location>
        <begin position="69"/>
        <end position="174"/>
    </location>
</feature>
<keyword evidence="2" id="KW-0812">Transmembrane</keyword>
<dbReference type="InterPro" id="IPR003598">
    <property type="entry name" value="Ig_sub2"/>
</dbReference>
<accession>A0A423SHA4</accession>
<dbReference type="InterPro" id="IPR051170">
    <property type="entry name" value="Neural/epithelial_adhesion"/>
</dbReference>
<dbReference type="Gene3D" id="2.60.40.10">
    <property type="entry name" value="Immunoglobulins"/>
    <property type="match status" value="2"/>
</dbReference>
<keyword evidence="6" id="KW-0472">Membrane</keyword>
<dbReference type="SMART" id="SM00408">
    <property type="entry name" value="IGc2"/>
    <property type="match status" value="2"/>
</dbReference>
<dbReference type="Proteomes" id="UP000283509">
    <property type="component" value="Unassembled WGS sequence"/>
</dbReference>
<reference evidence="11 12" key="2">
    <citation type="submission" date="2019-01" db="EMBL/GenBank/DDBJ databases">
        <title>The decoding of complex shrimp genome reveals the adaptation for benthos swimmer, frequently molting mechanism and breeding impact on genome.</title>
        <authorList>
            <person name="Sun Y."/>
            <person name="Gao Y."/>
            <person name="Yu Y."/>
        </authorList>
    </citation>
    <scope>NUCLEOTIDE SEQUENCE [LARGE SCALE GENOMIC DNA]</scope>
    <source>
        <tissue evidence="11">Muscle</tissue>
    </source>
</reference>
<dbReference type="InterPro" id="IPR036179">
    <property type="entry name" value="Ig-like_dom_sf"/>
</dbReference>
<dbReference type="Pfam" id="PF07679">
    <property type="entry name" value="I-set"/>
    <property type="match status" value="1"/>
</dbReference>
<dbReference type="SUPFAM" id="SSF49265">
    <property type="entry name" value="Fibronectin type III"/>
    <property type="match status" value="1"/>
</dbReference>
<dbReference type="GO" id="GO:0007399">
    <property type="term" value="P:nervous system development"/>
    <property type="evidence" value="ECO:0007669"/>
    <property type="project" value="UniProtKB-ARBA"/>
</dbReference>
<keyword evidence="4" id="KW-0677">Repeat</keyword>
<evidence type="ECO:0000256" key="4">
    <source>
        <dbReference type="ARBA" id="ARBA00022737"/>
    </source>
</evidence>
<dbReference type="InterPro" id="IPR036116">
    <property type="entry name" value="FN3_sf"/>
</dbReference>
<dbReference type="OrthoDB" id="6377850at2759"/>
<keyword evidence="5" id="KW-1133">Transmembrane helix</keyword>
<evidence type="ECO:0000256" key="1">
    <source>
        <dbReference type="ARBA" id="ARBA00004167"/>
    </source>
</evidence>
<dbReference type="InterPro" id="IPR003599">
    <property type="entry name" value="Ig_sub"/>
</dbReference>
<dbReference type="PANTHER" id="PTHR12231">
    <property type="entry name" value="CTX-RELATED TYPE I TRANSMEMBRANE PROTEIN"/>
    <property type="match status" value="1"/>
</dbReference>
<evidence type="ECO:0000256" key="3">
    <source>
        <dbReference type="ARBA" id="ARBA00022729"/>
    </source>
</evidence>
<evidence type="ECO:0000313" key="12">
    <source>
        <dbReference type="Proteomes" id="UP000283509"/>
    </source>
</evidence>
<keyword evidence="12" id="KW-1185">Reference proteome</keyword>
<protein>
    <submittedName>
        <fullName evidence="11">Putative roundabout-like 1 isoform X3</fullName>
    </submittedName>
</protein>
<organism evidence="11 12">
    <name type="scientific">Penaeus vannamei</name>
    <name type="common">Whiteleg shrimp</name>
    <name type="synonym">Litopenaeus vannamei</name>
    <dbReference type="NCBI Taxonomy" id="6689"/>
    <lineage>
        <taxon>Eukaryota</taxon>
        <taxon>Metazoa</taxon>
        <taxon>Ecdysozoa</taxon>
        <taxon>Arthropoda</taxon>
        <taxon>Crustacea</taxon>
        <taxon>Multicrustacea</taxon>
        <taxon>Malacostraca</taxon>
        <taxon>Eumalacostraca</taxon>
        <taxon>Eucarida</taxon>
        <taxon>Decapoda</taxon>
        <taxon>Dendrobranchiata</taxon>
        <taxon>Penaeoidea</taxon>
        <taxon>Penaeidae</taxon>
        <taxon>Penaeus</taxon>
    </lineage>
</organism>
<dbReference type="InterPro" id="IPR013098">
    <property type="entry name" value="Ig_I-set"/>
</dbReference>
<comment type="subcellular location">
    <subcellularLocation>
        <location evidence="1">Membrane</location>
        <topology evidence="1">Single-pass membrane protein</topology>
    </subcellularLocation>
</comment>
<dbReference type="AlphaFoldDB" id="A0A423SHA4"/>